<evidence type="ECO:0000256" key="6">
    <source>
        <dbReference type="RuleBase" id="RU003355"/>
    </source>
</evidence>
<dbReference type="GO" id="GO:0006508">
    <property type="term" value="P:proteolysis"/>
    <property type="evidence" value="ECO:0007669"/>
    <property type="project" value="UniProtKB-KW"/>
</dbReference>
<comment type="caution">
    <text evidence="10">The sequence shown here is derived from an EMBL/GenBank/DDBJ whole genome shotgun (WGS) entry which is preliminary data.</text>
</comment>
<feature type="active site" description="Charge relay system" evidence="5">
    <location>
        <position position="443"/>
    </location>
</feature>
<dbReference type="PROSITE" id="PS00138">
    <property type="entry name" value="SUBTILASE_SER"/>
    <property type="match status" value="1"/>
</dbReference>
<dbReference type="InterPro" id="IPR036852">
    <property type="entry name" value="Peptidase_S8/S53_dom_sf"/>
</dbReference>
<dbReference type="InterPro" id="IPR023828">
    <property type="entry name" value="Peptidase_S8_Ser-AS"/>
</dbReference>
<reference evidence="11" key="1">
    <citation type="submission" date="2017-01" db="EMBL/GenBank/DDBJ databases">
        <authorList>
            <person name="Wang Y."/>
            <person name="White M."/>
            <person name="Kvist S."/>
            <person name="Moncalvo J.-M."/>
        </authorList>
    </citation>
    <scope>NUCLEOTIDE SEQUENCE [LARGE SCALE GENOMIC DNA]</scope>
    <source>
        <strain evidence="11">COL-18-3</strain>
    </source>
</reference>
<dbReference type="InterPro" id="IPR015500">
    <property type="entry name" value="Peptidase_S8_subtilisin-rel"/>
</dbReference>
<keyword evidence="11" id="KW-1185">Reference proteome</keyword>
<dbReference type="InterPro" id="IPR000209">
    <property type="entry name" value="Peptidase_S8/S53_dom"/>
</dbReference>
<reference evidence="10" key="2">
    <citation type="submission" date="2017-01" db="EMBL/GenBank/DDBJ databases">
        <authorList>
            <person name="Mah S.A."/>
            <person name="Swanson W.J."/>
            <person name="Moy G.W."/>
            <person name="Vacquier V.D."/>
        </authorList>
    </citation>
    <scope>NUCLEOTIDE SEQUENCE [LARGE SCALE GENOMIC DNA]</scope>
    <source>
        <strain evidence="10">COL-18-3</strain>
    </source>
</reference>
<gene>
    <name evidence="10" type="ORF">AX774_g5529</name>
    <name evidence="9" type="ORF">AX774_g7537</name>
</gene>
<feature type="transmembrane region" description="Helical" evidence="7">
    <location>
        <begin position="12"/>
        <end position="33"/>
    </location>
</feature>
<accession>A0A1R1PJ68</accession>
<evidence type="ECO:0000256" key="5">
    <source>
        <dbReference type="PROSITE-ProRule" id="PRU01240"/>
    </source>
</evidence>
<dbReference type="PRINTS" id="PR00723">
    <property type="entry name" value="SUBTILISIN"/>
</dbReference>
<dbReference type="SUPFAM" id="SSF52743">
    <property type="entry name" value="Subtilisin-like"/>
    <property type="match status" value="1"/>
</dbReference>
<feature type="active site" description="Charge relay system" evidence="5">
    <location>
        <position position="247"/>
    </location>
</feature>
<dbReference type="PANTHER" id="PTHR43806:SF11">
    <property type="entry name" value="CEREVISIN-RELATED"/>
    <property type="match status" value="1"/>
</dbReference>
<dbReference type="PROSITE" id="PS00137">
    <property type="entry name" value="SUBTILASE_HIS"/>
    <property type="match status" value="1"/>
</dbReference>
<keyword evidence="7" id="KW-0472">Membrane</keyword>
<comment type="similarity">
    <text evidence="1 5 6">Belongs to the peptidase S8 family.</text>
</comment>
<dbReference type="InterPro" id="IPR022398">
    <property type="entry name" value="Peptidase_S8_His-AS"/>
</dbReference>
<proteinExistence type="inferred from homology"/>
<name>A0A1R1PJ68_ZANCU</name>
<dbReference type="PROSITE" id="PS51892">
    <property type="entry name" value="SUBTILASE"/>
    <property type="match status" value="1"/>
</dbReference>
<dbReference type="Proteomes" id="UP000188320">
    <property type="component" value="Unassembled WGS sequence"/>
</dbReference>
<evidence type="ECO:0000313" key="9">
    <source>
        <dbReference type="EMBL" id="OMH79057.1"/>
    </source>
</evidence>
<dbReference type="Gene3D" id="3.40.50.200">
    <property type="entry name" value="Peptidase S8/S53 domain"/>
    <property type="match status" value="1"/>
</dbReference>
<evidence type="ECO:0000256" key="7">
    <source>
        <dbReference type="SAM" id="Phobius"/>
    </source>
</evidence>
<evidence type="ECO:0000259" key="8">
    <source>
        <dbReference type="Pfam" id="PF00082"/>
    </source>
</evidence>
<sequence>MLQYLTSASLGRVFITLSCVLMFSRVGALLPIYNIDGSVFNMKNRGLEPDTKDYNVIFNTGSITYYATTWATSNELSSLKGKYPNSSEYNTQLIQLAVQKHIQKVNDYIDSSDPQSTKINPESIVNISGLFASYPCTITQKTLEFITSQAYLKYVQIDGMVEYQMETVNATSDDYASMFDRAEYKDVGVSLFTKRKRSNTQLSFQRNPHWGLDRIVNTDRPSILYPYGQGYYYPSSAGEGVVVYVLDSGIKISHAEFEGRASYGKNYVNDNTSTPEPDDDLNGHGTAVASLIGGKNLGVAKKVKLISYKVTRKDSTGMLSWFAQAVGDVIAEATNATDGRLGSLISYSVVFGSTNTFLNEAAVAAQQAGVPIINAAGNNNKNACITSPTGSGATIAVGSVDRYDGYAYDTNYGQCVPIYAPGVSVMAASISSDTGTTTVSGTSFAAPIVSGAAALLVANDPSLSPTALKDKLVALSTPNVINGTRASSSRNILYLPESF</sequence>
<protein>
    <submittedName>
        <fullName evidence="10">Subtilisin-like protease 3</fullName>
    </submittedName>
</protein>
<dbReference type="Pfam" id="PF00082">
    <property type="entry name" value="Peptidase_S8"/>
    <property type="match status" value="1"/>
</dbReference>
<dbReference type="PROSITE" id="PS00136">
    <property type="entry name" value="SUBTILASE_ASP"/>
    <property type="match status" value="1"/>
</dbReference>
<evidence type="ECO:0000256" key="1">
    <source>
        <dbReference type="ARBA" id="ARBA00011073"/>
    </source>
</evidence>
<feature type="active site" description="Charge relay system" evidence="5">
    <location>
        <position position="284"/>
    </location>
</feature>
<keyword evidence="3 5" id="KW-0378">Hydrolase</keyword>
<dbReference type="PANTHER" id="PTHR43806">
    <property type="entry name" value="PEPTIDASE S8"/>
    <property type="match status" value="1"/>
</dbReference>
<dbReference type="FunFam" id="3.40.50.200:FF:000016">
    <property type="entry name" value="Proprotein convertase subtilisin/kexin type 9"/>
    <property type="match status" value="1"/>
</dbReference>
<dbReference type="GO" id="GO:0004252">
    <property type="term" value="F:serine-type endopeptidase activity"/>
    <property type="evidence" value="ECO:0007669"/>
    <property type="project" value="UniProtKB-UniRule"/>
</dbReference>
<keyword evidence="4 5" id="KW-0720">Serine protease</keyword>
<dbReference type="OrthoDB" id="206201at2759"/>
<keyword evidence="2 5" id="KW-0645">Protease</keyword>
<feature type="domain" description="Peptidase S8/S53" evidence="8">
    <location>
        <begin position="238"/>
        <end position="474"/>
    </location>
</feature>
<organism evidence="10 11">
    <name type="scientific">Zancudomyces culisetae</name>
    <name type="common">Gut fungus</name>
    <name type="synonym">Smittium culisetae</name>
    <dbReference type="NCBI Taxonomy" id="1213189"/>
    <lineage>
        <taxon>Eukaryota</taxon>
        <taxon>Fungi</taxon>
        <taxon>Fungi incertae sedis</taxon>
        <taxon>Zoopagomycota</taxon>
        <taxon>Kickxellomycotina</taxon>
        <taxon>Harpellomycetes</taxon>
        <taxon>Harpellales</taxon>
        <taxon>Legeriomycetaceae</taxon>
        <taxon>Zancudomyces</taxon>
    </lineage>
</organism>
<dbReference type="InterPro" id="IPR023827">
    <property type="entry name" value="Peptidase_S8_Asp-AS"/>
</dbReference>
<evidence type="ECO:0000313" key="10">
    <source>
        <dbReference type="EMBL" id="OMH81021.1"/>
    </source>
</evidence>
<dbReference type="GO" id="GO:0005615">
    <property type="term" value="C:extracellular space"/>
    <property type="evidence" value="ECO:0007669"/>
    <property type="project" value="TreeGrafter"/>
</dbReference>
<evidence type="ECO:0000256" key="4">
    <source>
        <dbReference type="ARBA" id="ARBA00022825"/>
    </source>
</evidence>
<dbReference type="AlphaFoldDB" id="A0A1R1PJ68"/>
<dbReference type="EMBL" id="LSSK01001683">
    <property type="protein sequence ID" value="OMH79057.1"/>
    <property type="molecule type" value="Genomic_DNA"/>
</dbReference>
<evidence type="ECO:0000313" key="11">
    <source>
        <dbReference type="Proteomes" id="UP000188320"/>
    </source>
</evidence>
<evidence type="ECO:0000256" key="2">
    <source>
        <dbReference type="ARBA" id="ARBA00022670"/>
    </source>
</evidence>
<evidence type="ECO:0000256" key="3">
    <source>
        <dbReference type="ARBA" id="ARBA00022801"/>
    </source>
</evidence>
<keyword evidence="7" id="KW-1133">Transmembrane helix</keyword>
<keyword evidence="7" id="KW-0812">Transmembrane</keyword>
<dbReference type="InterPro" id="IPR050131">
    <property type="entry name" value="Peptidase_S8_subtilisin-like"/>
</dbReference>
<dbReference type="EMBL" id="LSSK01001011">
    <property type="protein sequence ID" value="OMH81021.1"/>
    <property type="molecule type" value="Genomic_DNA"/>
</dbReference>